<evidence type="ECO:0000256" key="6">
    <source>
        <dbReference type="ARBA" id="ARBA00023136"/>
    </source>
</evidence>
<protein>
    <submittedName>
        <fullName evidence="11">Protein altered xyloglucan 4-like</fullName>
    </submittedName>
</protein>
<dbReference type="InterPro" id="IPR029962">
    <property type="entry name" value="TBL"/>
</dbReference>
<evidence type="ECO:0000313" key="12">
    <source>
        <dbReference type="Proteomes" id="UP000237347"/>
    </source>
</evidence>
<proteinExistence type="inferred from homology"/>
<evidence type="ECO:0000256" key="5">
    <source>
        <dbReference type="ARBA" id="ARBA00022989"/>
    </source>
</evidence>
<reference evidence="11 12" key="1">
    <citation type="journal article" date="2018" name="Sci. Data">
        <title>The draft genome sequence of cork oak.</title>
        <authorList>
            <person name="Ramos A.M."/>
            <person name="Usie A."/>
            <person name="Barbosa P."/>
            <person name="Barros P.M."/>
            <person name="Capote T."/>
            <person name="Chaves I."/>
            <person name="Simoes F."/>
            <person name="Abreu I."/>
            <person name="Carrasquinho I."/>
            <person name="Faro C."/>
            <person name="Guimaraes J.B."/>
            <person name="Mendonca D."/>
            <person name="Nobrega F."/>
            <person name="Rodrigues L."/>
            <person name="Saibo N.J.M."/>
            <person name="Varela M.C."/>
            <person name="Egas C."/>
            <person name="Matos J."/>
            <person name="Miguel C.M."/>
            <person name="Oliveira M.M."/>
            <person name="Ricardo C.P."/>
            <person name="Goncalves S."/>
        </authorList>
    </citation>
    <scope>NUCLEOTIDE SEQUENCE [LARGE SCALE GENOMIC DNA]</scope>
    <source>
        <strain evidence="12">cv. HL8</strain>
    </source>
</reference>
<evidence type="ECO:0000256" key="3">
    <source>
        <dbReference type="ARBA" id="ARBA00022692"/>
    </source>
</evidence>
<evidence type="ECO:0000256" key="7">
    <source>
        <dbReference type="SAM" id="MobiDB-lite"/>
    </source>
</evidence>
<dbReference type="GO" id="GO:0005794">
    <property type="term" value="C:Golgi apparatus"/>
    <property type="evidence" value="ECO:0007669"/>
    <property type="project" value="TreeGrafter"/>
</dbReference>
<dbReference type="EMBL" id="PKMF04000439">
    <property type="protein sequence ID" value="KAK7831664.1"/>
    <property type="molecule type" value="Genomic_DNA"/>
</dbReference>
<sequence length="377" mass="43194">MNMKSSSTVFKEKNHLGKVESCINMGRPVHFMLSSLFIATIFSIFLLYSPKPLIVISKNGLDPILQQKETSSPMQGHDSVQKQLDQDKPHKSNFQKKEKCDLSKGHWIREPRGSHFYTNSSCATIPNSKNCFKQGRMDKDFLNWRWKPDQCELPRFDAKSFLQIVQGKTVAFIGDSVARNHMESLLCLLSQEEIPEDIYKDSEDRFRTWYFPRSDFTLKVNVTGHHVEFAVQMSFRATFNYINDCKNCSGLVTLLRTFAPAHFEHGAWNTGGYCNRTGPFNETHEIDIASSEWKVRNAQIEEVERARKVGKNQGKRFGVLDVTRAMLMRPDGHPGEHYGEKWQGGAKDCVHWCMPGPIDTWSEIFMAVLRDQAGLSS</sequence>
<dbReference type="Proteomes" id="UP000237347">
    <property type="component" value="Unassembled WGS sequence"/>
</dbReference>
<comment type="similarity">
    <text evidence="2">Belongs to the PC-esterase family. TBL subfamily.</text>
</comment>
<name>A0AAW0JXB7_QUESU</name>
<feature type="transmembrane region" description="Helical" evidence="8">
    <location>
        <begin position="29"/>
        <end position="48"/>
    </location>
</feature>
<feature type="domain" description="Trichome birefringence-like N-terminal" evidence="10">
    <location>
        <begin position="98"/>
        <end position="152"/>
    </location>
</feature>
<dbReference type="PANTHER" id="PTHR32285">
    <property type="entry name" value="PROTEIN TRICHOME BIREFRINGENCE-LIKE 9-RELATED"/>
    <property type="match status" value="1"/>
</dbReference>
<dbReference type="PANTHER" id="PTHR32285:SF28">
    <property type="entry name" value="XYLOGLUCAN O-ACETYLTRANSFERASE 2"/>
    <property type="match status" value="1"/>
</dbReference>
<dbReference type="Pfam" id="PF13839">
    <property type="entry name" value="PC-Esterase"/>
    <property type="match status" value="1"/>
</dbReference>
<evidence type="ECO:0000259" key="10">
    <source>
        <dbReference type="Pfam" id="PF14416"/>
    </source>
</evidence>
<keyword evidence="5 8" id="KW-1133">Transmembrane helix</keyword>
<comment type="subcellular location">
    <subcellularLocation>
        <location evidence="1">Membrane</location>
        <topology evidence="1">Single-pass membrane protein</topology>
    </subcellularLocation>
</comment>
<evidence type="ECO:0000256" key="4">
    <source>
        <dbReference type="ARBA" id="ARBA00022968"/>
    </source>
</evidence>
<keyword evidence="6 8" id="KW-0472">Membrane</keyword>
<keyword evidence="4" id="KW-0735">Signal-anchor</keyword>
<feature type="domain" description="Trichome birefringence-like C-terminal" evidence="9">
    <location>
        <begin position="221"/>
        <end position="367"/>
    </location>
</feature>
<evidence type="ECO:0000256" key="1">
    <source>
        <dbReference type="ARBA" id="ARBA00004167"/>
    </source>
</evidence>
<dbReference type="AlphaFoldDB" id="A0AAW0JXB7"/>
<organism evidence="11 12">
    <name type="scientific">Quercus suber</name>
    <name type="common">Cork oak</name>
    <dbReference type="NCBI Taxonomy" id="58331"/>
    <lineage>
        <taxon>Eukaryota</taxon>
        <taxon>Viridiplantae</taxon>
        <taxon>Streptophyta</taxon>
        <taxon>Embryophyta</taxon>
        <taxon>Tracheophyta</taxon>
        <taxon>Spermatophyta</taxon>
        <taxon>Magnoliopsida</taxon>
        <taxon>eudicotyledons</taxon>
        <taxon>Gunneridae</taxon>
        <taxon>Pentapetalae</taxon>
        <taxon>rosids</taxon>
        <taxon>fabids</taxon>
        <taxon>Fagales</taxon>
        <taxon>Fagaceae</taxon>
        <taxon>Quercus</taxon>
    </lineage>
</organism>
<evidence type="ECO:0000313" key="11">
    <source>
        <dbReference type="EMBL" id="KAK7831664.1"/>
    </source>
</evidence>
<evidence type="ECO:0000256" key="8">
    <source>
        <dbReference type="SAM" id="Phobius"/>
    </source>
</evidence>
<feature type="region of interest" description="Disordered" evidence="7">
    <location>
        <begin position="69"/>
        <end position="98"/>
    </location>
</feature>
<feature type="compositionally biased region" description="Basic and acidic residues" evidence="7">
    <location>
        <begin position="84"/>
        <end position="98"/>
    </location>
</feature>
<gene>
    <name evidence="11" type="primary">AXY4L_0</name>
    <name evidence="11" type="ORF">CFP56_027150</name>
</gene>
<comment type="caution">
    <text evidence="11">The sequence shown here is derived from an EMBL/GenBank/DDBJ whole genome shotgun (WGS) entry which is preliminary data.</text>
</comment>
<dbReference type="InterPro" id="IPR026057">
    <property type="entry name" value="TBL_C"/>
</dbReference>
<dbReference type="Pfam" id="PF14416">
    <property type="entry name" value="PMR5N"/>
    <property type="match status" value="1"/>
</dbReference>
<keyword evidence="3 8" id="KW-0812">Transmembrane</keyword>
<evidence type="ECO:0000259" key="9">
    <source>
        <dbReference type="Pfam" id="PF13839"/>
    </source>
</evidence>
<dbReference type="InterPro" id="IPR025846">
    <property type="entry name" value="TBL_N"/>
</dbReference>
<keyword evidence="12" id="KW-1185">Reference proteome</keyword>
<evidence type="ECO:0000256" key="2">
    <source>
        <dbReference type="ARBA" id="ARBA00007727"/>
    </source>
</evidence>
<accession>A0AAW0JXB7</accession>
<dbReference type="GO" id="GO:0016020">
    <property type="term" value="C:membrane"/>
    <property type="evidence" value="ECO:0007669"/>
    <property type="project" value="UniProtKB-SubCell"/>
</dbReference>
<dbReference type="GO" id="GO:0016413">
    <property type="term" value="F:O-acetyltransferase activity"/>
    <property type="evidence" value="ECO:0007669"/>
    <property type="project" value="InterPro"/>
</dbReference>